<name>A0A835SDU7_CHLIN</name>
<comment type="caution">
    <text evidence="1">The sequence shown here is derived from an EMBL/GenBank/DDBJ whole genome shotgun (WGS) entry which is preliminary data.</text>
</comment>
<dbReference type="SUPFAM" id="SSF56112">
    <property type="entry name" value="Protein kinase-like (PK-like)"/>
    <property type="match status" value="1"/>
</dbReference>
<organism evidence="1 2">
    <name type="scientific">Chlamydomonas incerta</name>
    <dbReference type="NCBI Taxonomy" id="51695"/>
    <lineage>
        <taxon>Eukaryota</taxon>
        <taxon>Viridiplantae</taxon>
        <taxon>Chlorophyta</taxon>
        <taxon>core chlorophytes</taxon>
        <taxon>Chlorophyceae</taxon>
        <taxon>CS clade</taxon>
        <taxon>Chlamydomonadales</taxon>
        <taxon>Chlamydomonadaceae</taxon>
        <taxon>Chlamydomonas</taxon>
    </lineage>
</organism>
<dbReference type="OrthoDB" id="2436248at2759"/>
<evidence type="ECO:0000313" key="2">
    <source>
        <dbReference type="Proteomes" id="UP000650467"/>
    </source>
</evidence>
<sequence>MAAAAGLGVGSAAGVGAAAGVGTTRAGDAGAATGLGVGSAPGDGAAAGVGMCAGAAAGLGVGSAAGAGAISTGANIVNDTTATYLKNCLPAFDALLLWGSASQLRQLLAEPITPGLPLPALVAARMFLQHAELQGPLVSTAASHAAASADALSSHVRHVMDLEPIVGSEMYTARSTGIVVEDTLRLFAKHLPGLMRIHMDRNVADTSGATIKSLRPDYLCWVNGALVLKGEEKAQSAQLEDAIQELTTKMSIAWAPGLVPGKRPPCMLAFAAAGTMLQFFCIQPPESDGDGGAQATPISNALDLNTSVGRLGALTASCNIWRLLAGYASHAPTVPLEYGFISRSPDGLRNCCLLQGFVRKSIANFATKQAPFASFELLKDVYTKMAKVTHRRHIIQVYNIAGHAGPQLVDDVYIVHLAPVGVPNRGPPADLHALAHAVSGVLHGLAALHSEGFVHRDVRWPNVIFLPAEGRWLLIDLEHAGLNDCDCSAAPYPLHFWGQRTLDGGKYTFRSDLRMVAEQLMCGAMKLDKGGEDLRQQLLSGRLTAAAALEHEWLVGSAAE</sequence>
<reference evidence="1" key="1">
    <citation type="journal article" date="2020" name="bioRxiv">
        <title>Comparative genomics of Chlamydomonas.</title>
        <authorList>
            <person name="Craig R.J."/>
            <person name="Hasan A.R."/>
            <person name="Ness R.W."/>
            <person name="Keightley P.D."/>
        </authorList>
    </citation>
    <scope>NUCLEOTIDE SEQUENCE</scope>
    <source>
        <strain evidence="1">SAG 7.73</strain>
    </source>
</reference>
<dbReference type="InterPro" id="IPR011009">
    <property type="entry name" value="Kinase-like_dom_sf"/>
</dbReference>
<evidence type="ECO:0008006" key="3">
    <source>
        <dbReference type="Google" id="ProtNLM"/>
    </source>
</evidence>
<dbReference type="AlphaFoldDB" id="A0A835SDU7"/>
<dbReference type="Gene3D" id="1.10.510.10">
    <property type="entry name" value="Transferase(Phosphotransferase) domain 1"/>
    <property type="match status" value="1"/>
</dbReference>
<proteinExistence type="predicted"/>
<dbReference type="EMBL" id="JAEHOC010000090">
    <property type="protein sequence ID" value="KAG2422912.1"/>
    <property type="molecule type" value="Genomic_DNA"/>
</dbReference>
<protein>
    <recommendedName>
        <fullName evidence="3">Protein kinase domain-containing protein</fullName>
    </recommendedName>
</protein>
<accession>A0A835SDU7</accession>
<dbReference type="Proteomes" id="UP000650467">
    <property type="component" value="Unassembled WGS sequence"/>
</dbReference>
<evidence type="ECO:0000313" key="1">
    <source>
        <dbReference type="EMBL" id="KAG2422912.1"/>
    </source>
</evidence>
<keyword evidence="2" id="KW-1185">Reference proteome</keyword>
<gene>
    <name evidence="1" type="ORF">HXX76_015664</name>
</gene>